<evidence type="ECO:0000313" key="2">
    <source>
        <dbReference type="EMBL" id="QGR19820.1"/>
    </source>
</evidence>
<dbReference type="AlphaFoldDB" id="A0A650CPP9"/>
<organism evidence="2 3">
    <name type="scientific">Stygiolobus azoricus</name>
    <dbReference type="NCBI Taxonomy" id="41675"/>
    <lineage>
        <taxon>Archaea</taxon>
        <taxon>Thermoproteota</taxon>
        <taxon>Thermoprotei</taxon>
        <taxon>Sulfolobales</taxon>
        <taxon>Sulfolobaceae</taxon>
        <taxon>Stygiolobus</taxon>
    </lineage>
</organism>
<evidence type="ECO:0000256" key="1">
    <source>
        <dbReference type="SAM" id="Coils"/>
    </source>
</evidence>
<dbReference type="EMBL" id="CP045483">
    <property type="protein sequence ID" value="QGR19820.1"/>
    <property type="molecule type" value="Genomic_DNA"/>
</dbReference>
<reference evidence="2 3" key="1">
    <citation type="submission" date="2019-10" db="EMBL/GenBank/DDBJ databases">
        <title>Genome Sequences from Six Type Strain Members of the Archaeal Family Sulfolobaceae: Acidianus ambivalens, Acidianus infernus, Metallosphaera prunae, Stygiolobus azoricus, Sulfolobus metallicus, and Sulfurisphaera ohwakuensis.</title>
        <authorList>
            <person name="Counts J.A."/>
            <person name="Kelly R.M."/>
        </authorList>
    </citation>
    <scope>NUCLEOTIDE SEQUENCE [LARGE SCALE GENOMIC DNA]</scope>
    <source>
        <strain evidence="2 3">FC6</strain>
    </source>
</reference>
<dbReference type="OrthoDB" id="41202at2157"/>
<evidence type="ECO:0000313" key="3">
    <source>
        <dbReference type="Proteomes" id="UP000423396"/>
    </source>
</evidence>
<sequence length="93" mass="11214">MKRYTFYISNNIRRQVYNEALRYLSPDQIRQIVGEQKKTLFWKHRAKVSDEAVEKLLEHLPNQVKLEILTVIENDLKEALDSIEREKKELENK</sequence>
<protein>
    <submittedName>
        <fullName evidence="2">Uncharacterized protein</fullName>
    </submittedName>
</protein>
<feature type="coiled-coil region" evidence="1">
    <location>
        <begin position="66"/>
        <end position="93"/>
    </location>
</feature>
<dbReference type="Proteomes" id="UP000423396">
    <property type="component" value="Chromosome"/>
</dbReference>
<dbReference type="RefSeq" id="WP_156006978.1">
    <property type="nucleotide sequence ID" value="NZ_CP045483.1"/>
</dbReference>
<name>A0A650CPP9_9CREN</name>
<dbReference type="KEGG" id="sazo:D1868_07400"/>
<dbReference type="GeneID" id="42798886"/>
<gene>
    <name evidence="2" type="ORF">D1868_07400</name>
</gene>
<accession>A0A650CPP9</accession>
<keyword evidence="3" id="KW-1185">Reference proteome</keyword>
<proteinExistence type="predicted"/>
<keyword evidence="1" id="KW-0175">Coiled coil</keyword>